<dbReference type="GO" id="GO:0003700">
    <property type="term" value="F:DNA-binding transcription factor activity"/>
    <property type="evidence" value="ECO:0007669"/>
    <property type="project" value="InterPro"/>
</dbReference>
<dbReference type="InterPro" id="IPR036390">
    <property type="entry name" value="WH_DNA-bd_sf"/>
</dbReference>
<evidence type="ECO:0000256" key="2">
    <source>
        <dbReference type="ARBA" id="ARBA00023015"/>
    </source>
</evidence>
<dbReference type="Proteomes" id="UP000503088">
    <property type="component" value="Chromosome"/>
</dbReference>
<reference evidence="6 7" key="1">
    <citation type="submission" date="2020-01" db="EMBL/GenBank/DDBJ databases">
        <authorList>
            <person name="Gulvik C.A."/>
            <person name="Batra D.G."/>
        </authorList>
    </citation>
    <scope>NUCLEOTIDE SEQUENCE [LARGE SCALE GENOMIC DNA]</scope>
    <source>
        <strain evidence="6 7">W9323</strain>
    </source>
</reference>
<dbReference type="GO" id="GO:0005829">
    <property type="term" value="C:cytosol"/>
    <property type="evidence" value="ECO:0007669"/>
    <property type="project" value="TreeGrafter"/>
</dbReference>
<dbReference type="Pfam" id="PF00126">
    <property type="entry name" value="HTH_1"/>
    <property type="match status" value="1"/>
</dbReference>
<name>A0A7D3XNE7_9BACL</name>
<accession>A0A7D3XNE7</accession>
<protein>
    <submittedName>
        <fullName evidence="6">LysR family transcriptional regulator</fullName>
    </submittedName>
</protein>
<dbReference type="SUPFAM" id="SSF53850">
    <property type="entry name" value="Periplasmic binding protein-like II"/>
    <property type="match status" value="1"/>
</dbReference>
<dbReference type="PROSITE" id="PS50931">
    <property type="entry name" value="HTH_LYSR"/>
    <property type="match status" value="1"/>
</dbReference>
<evidence type="ECO:0000313" key="6">
    <source>
        <dbReference type="EMBL" id="QKG84869.1"/>
    </source>
</evidence>
<dbReference type="EMBL" id="CP048104">
    <property type="protein sequence ID" value="QKG84869.1"/>
    <property type="molecule type" value="Genomic_DNA"/>
</dbReference>
<dbReference type="InterPro" id="IPR050950">
    <property type="entry name" value="HTH-type_LysR_regulators"/>
</dbReference>
<dbReference type="Pfam" id="PF03466">
    <property type="entry name" value="LysR_substrate"/>
    <property type="match status" value="1"/>
</dbReference>
<dbReference type="InterPro" id="IPR005119">
    <property type="entry name" value="LysR_subst-bd"/>
</dbReference>
<evidence type="ECO:0000256" key="1">
    <source>
        <dbReference type="ARBA" id="ARBA00009437"/>
    </source>
</evidence>
<dbReference type="PANTHER" id="PTHR30419">
    <property type="entry name" value="HTH-TYPE TRANSCRIPTIONAL REGULATOR YBHD"/>
    <property type="match status" value="1"/>
</dbReference>
<keyword evidence="2" id="KW-0805">Transcription regulation</keyword>
<keyword evidence="4" id="KW-0804">Transcription</keyword>
<evidence type="ECO:0000256" key="4">
    <source>
        <dbReference type="ARBA" id="ARBA00023163"/>
    </source>
</evidence>
<dbReference type="AlphaFoldDB" id="A0A7D3XNE7"/>
<dbReference type="GO" id="GO:0003677">
    <property type="term" value="F:DNA binding"/>
    <property type="evidence" value="ECO:0007669"/>
    <property type="project" value="UniProtKB-KW"/>
</dbReference>
<feature type="domain" description="HTH lysR-type" evidence="5">
    <location>
        <begin position="1"/>
        <end position="58"/>
    </location>
</feature>
<dbReference type="InterPro" id="IPR036388">
    <property type="entry name" value="WH-like_DNA-bd_sf"/>
</dbReference>
<dbReference type="InterPro" id="IPR000847">
    <property type="entry name" value="LysR_HTH_N"/>
</dbReference>
<keyword evidence="7" id="KW-1185">Reference proteome</keyword>
<keyword evidence="3" id="KW-0238">DNA-binding</keyword>
<gene>
    <name evidence="6" type="ORF">GXN76_10575</name>
</gene>
<organism evidence="6 7">
    <name type="scientific">Kroppenstedtia pulmonis</name>
    <dbReference type="NCBI Taxonomy" id="1380685"/>
    <lineage>
        <taxon>Bacteria</taxon>
        <taxon>Bacillati</taxon>
        <taxon>Bacillota</taxon>
        <taxon>Bacilli</taxon>
        <taxon>Bacillales</taxon>
        <taxon>Thermoactinomycetaceae</taxon>
        <taxon>Kroppenstedtia</taxon>
    </lineage>
</organism>
<evidence type="ECO:0000313" key="7">
    <source>
        <dbReference type="Proteomes" id="UP000503088"/>
    </source>
</evidence>
<sequence>MEWQQLEYFRTVAQIQHVTQAAKKLSISQPALSRAIARLEEELGVPLFDRQGRSVQLNAYGKIFLDRVQQALVQIEEGKKEIRDRIDPDQGVISLAFLHTFGTNFIPEILGEYRRINPYVRFQLTQNSFSYLLQQLESGEVDLCMISPKVDKKGIRWESLMTEELYLVVPQGHRLSDRDQVSLEEVAGDSFISLKEGFGLRTITDQLCEQAGFLPDITFEGEEVTTIAGLVSAGLGVSVMPVVKGIDFENTVLIPVSTPICRREIGMAWMENRYMSPVVHRFKEFVLDFFRN</sequence>
<evidence type="ECO:0000256" key="3">
    <source>
        <dbReference type="ARBA" id="ARBA00023125"/>
    </source>
</evidence>
<dbReference type="Gene3D" id="1.10.10.10">
    <property type="entry name" value="Winged helix-like DNA-binding domain superfamily/Winged helix DNA-binding domain"/>
    <property type="match status" value="1"/>
</dbReference>
<dbReference type="CDD" id="cd08434">
    <property type="entry name" value="PBP2_GltC_like"/>
    <property type="match status" value="1"/>
</dbReference>
<dbReference type="FunFam" id="1.10.10.10:FF:000001">
    <property type="entry name" value="LysR family transcriptional regulator"/>
    <property type="match status" value="1"/>
</dbReference>
<dbReference type="PANTHER" id="PTHR30419:SF28">
    <property type="entry name" value="HTH-TYPE TRANSCRIPTIONAL REGULATOR BSDA"/>
    <property type="match status" value="1"/>
</dbReference>
<evidence type="ECO:0000259" key="5">
    <source>
        <dbReference type="PROSITE" id="PS50931"/>
    </source>
</evidence>
<comment type="similarity">
    <text evidence="1">Belongs to the LysR transcriptional regulatory family.</text>
</comment>
<dbReference type="PRINTS" id="PR00039">
    <property type="entry name" value="HTHLYSR"/>
</dbReference>
<dbReference type="KEGG" id="kpul:GXN76_10575"/>
<dbReference type="Gene3D" id="3.40.190.290">
    <property type="match status" value="1"/>
</dbReference>
<dbReference type="SUPFAM" id="SSF46785">
    <property type="entry name" value="Winged helix' DNA-binding domain"/>
    <property type="match status" value="1"/>
</dbReference>
<proteinExistence type="inferred from homology"/>
<dbReference type="RefSeq" id="WP_173222978.1">
    <property type="nucleotide sequence ID" value="NZ_CP048104.1"/>
</dbReference>